<gene>
    <name evidence="2" type="ORF">SAMN02927921_00781</name>
</gene>
<organism evidence="2 3">
    <name type="scientific">Sinomicrobium oceani</name>
    <dbReference type="NCBI Taxonomy" id="1150368"/>
    <lineage>
        <taxon>Bacteria</taxon>
        <taxon>Pseudomonadati</taxon>
        <taxon>Bacteroidota</taxon>
        <taxon>Flavobacteriia</taxon>
        <taxon>Flavobacteriales</taxon>
        <taxon>Flavobacteriaceae</taxon>
        <taxon>Sinomicrobium</taxon>
    </lineage>
</organism>
<dbReference type="InterPro" id="IPR016040">
    <property type="entry name" value="NAD(P)-bd_dom"/>
</dbReference>
<sequence>MRIIIFGSTGNIGKPLVLESLALGYIVTAFTRNKKNLKGIQHRNLRAVEGDILDKEAIKEAVKNQDAVICVIGSGRKGTVRSQGTKNIIEGMQSQGVKRLICQSTLGAGDSRGNLNFFWKHIMFGWYLQGAYKDHELQEKYVMESNLKWTLVRPGAFTDGQATGNFRHGFSPDDRTVTLKISKADVAMFLLMQLHTDQYLKKTPGLSY</sequence>
<evidence type="ECO:0000313" key="3">
    <source>
        <dbReference type="Proteomes" id="UP000182248"/>
    </source>
</evidence>
<name>A0A1K1MS54_9FLAO</name>
<reference evidence="2 3" key="1">
    <citation type="submission" date="2016-11" db="EMBL/GenBank/DDBJ databases">
        <authorList>
            <person name="Jaros S."/>
            <person name="Januszkiewicz K."/>
            <person name="Wedrychowicz H."/>
        </authorList>
    </citation>
    <scope>NUCLEOTIDE SEQUENCE [LARGE SCALE GENOMIC DNA]</scope>
    <source>
        <strain evidence="2 3">CGMCC 1.12145</strain>
    </source>
</reference>
<feature type="domain" description="NAD(P)-binding" evidence="1">
    <location>
        <begin position="7"/>
        <end position="196"/>
    </location>
</feature>
<proteinExistence type="predicted"/>
<dbReference type="Gene3D" id="3.40.50.720">
    <property type="entry name" value="NAD(P)-binding Rossmann-like Domain"/>
    <property type="match status" value="1"/>
</dbReference>
<dbReference type="AlphaFoldDB" id="A0A1K1MS54"/>
<dbReference type="EMBL" id="FPJE01000003">
    <property type="protein sequence ID" value="SFW25939.1"/>
    <property type="molecule type" value="Genomic_DNA"/>
</dbReference>
<evidence type="ECO:0000259" key="1">
    <source>
        <dbReference type="Pfam" id="PF13460"/>
    </source>
</evidence>
<dbReference type="InterPro" id="IPR036291">
    <property type="entry name" value="NAD(P)-bd_dom_sf"/>
</dbReference>
<dbReference type="RefSeq" id="WP_072316052.1">
    <property type="nucleotide sequence ID" value="NZ_FPJE01000003.1"/>
</dbReference>
<dbReference type="STRING" id="1150368.SAMN02927921_00781"/>
<dbReference type="SUPFAM" id="SSF51735">
    <property type="entry name" value="NAD(P)-binding Rossmann-fold domains"/>
    <property type="match status" value="1"/>
</dbReference>
<dbReference type="CDD" id="cd05244">
    <property type="entry name" value="BVR-B_like_SDR_a"/>
    <property type="match status" value="1"/>
</dbReference>
<keyword evidence="3" id="KW-1185">Reference proteome</keyword>
<dbReference type="GO" id="GO:0042602">
    <property type="term" value="F:riboflavin reductase (NADPH) activity"/>
    <property type="evidence" value="ECO:0007669"/>
    <property type="project" value="TreeGrafter"/>
</dbReference>
<dbReference type="Pfam" id="PF13460">
    <property type="entry name" value="NAD_binding_10"/>
    <property type="match status" value="1"/>
</dbReference>
<evidence type="ECO:0000313" key="2">
    <source>
        <dbReference type="EMBL" id="SFW25939.1"/>
    </source>
</evidence>
<dbReference type="InterPro" id="IPR051606">
    <property type="entry name" value="Polyketide_Oxido-like"/>
</dbReference>
<dbReference type="PANTHER" id="PTHR43355:SF2">
    <property type="entry name" value="FLAVIN REDUCTASE (NADPH)"/>
    <property type="match status" value="1"/>
</dbReference>
<dbReference type="Proteomes" id="UP000182248">
    <property type="component" value="Unassembled WGS sequence"/>
</dbReference>
<dbReference type="GO" id="GO:0004074">
    <property type="term" value="F:biliverdin reductase [NAD(P)H] activity"/>
    <property type="evidence" value="ECO:0007669"/>
    <property type="project" value="TreeGrafter"/>
</dbReference>
<dbReference type="PANTHER" id="PTHR43355">
    <property type="entry name" value="FLAVIN REDUCTASE (NADPH)"/>
    <property type="match status" value="1"/>
</dbReference>
<protein>
    <submittedName>
        <fullName evidence="2">Putative NADH-flavin reductase</fullName>
    </submittedName>
</protein>
<accession>A0A1K1MS54</accession>
<dbReference type="OrthoDB" id="9803892at2"/>